<feature type="domain" description="Protein kinase" evidence="7">
    <location>
        <begin position="257"/>
        <end position="522"/>
    </location>
</feature>
<feature type="compositionally biased region" description="Polar residues" evidence="6">
    <location>
        <begin position="131"/>
        <end position="151"/>
    </location>
</feature>
<feature type="compositionally biased region" description="Basic and acidic residues" evidence="6">
    <location>
        <begin position="1"/>
        <end position="19"/>
    </location>
</feature>
<dbReference type="Gene3D" id="1.10.510.10">
    <property type="entry name" value="Transferase(Phosphotransferase) domain 1"/>
    <property type="match status" value="1"/>
</dbReference>
<dbReference type="GO" id="GO:0005634">
    <property type="term" value="C:nucleus"/>
    <property type="evidence" value="ECO:0007669"/>
    <property type="project" value="TreeGrafter"/>
</dbReference>
<dbReference type="Pfam" id="PF00069">
    <property type="entry name" value="Pkinase"/>
    <property type="match status" value="1"/>
</dbReference>
<name>A0A226ETM4_FOLCA</name>
<dbReference type="Gene3D" id="3.30.200.20">
    <property type="entry name" value="Phosphorylase Kinase, domain 1"/>
    <property type="match status" value="1"/>
</dbReference>
<feature type="region of interest" description="Disordered" evidence="6">
    <location>
        <begin position="1"/>
        <end position="63"/>
    </location>
</feature>
<dbReference type="Proteomes" id="UP000198287">
    <property type="component" value="Unassembled WGS sequence"/>
</dbReference>
<evidence type="ECO:0000256" key="2">
    <source>
        <dbReference type="ARBA" id="ARBA00022679"/>
    </source>
</evidence>
<evidence type="ECO:0000256" key="1">
    <source>
        <dbReference type="ARBA" id="ARBA00022527"/>
    </source>
</evidence>
<gene>
    <name evidence="8" type="ORF">Fcan01_05550</name>
</gene>
<dbReference type="AlphaFoldDB" id="A0A226ETM4"/>
<evidence type="ECO:0000313" key="9">
    <source>
        <dbReference type="Proteomes" id="UP000198287"/>
    </source>
</evidence>
<dbReference type="PANTHER" id="PTHR22974">
    <property type="entry name" value="MIXED LINEAGE PROTEIN KINASE"/>
    <property type="match status" value="1"/>
</dbReference>
<dbReference type="GO" id="GO:0004712">
    <property type="term" value="F:protein serine/threonine/tyrosine kinase activity"/>
    <property type="evidence" value="ECO:0007669"/>
    <property type="project" value="TreeGrafter"/>
</dbReference>
<evidence type="ECO:0000256" key="6">
    <source>
        <dbReference type="SAM" id="MobiDB-lite"/>
    </source>
</evidence>
<feature type="compositionally biased region" description="Polar residues" evidence="6">
    <location>
        <begin position="40"/>
        <end position="63"/>
    </location>
</feature>
<evidence type="ECO:0000256" key="4">
    <source>
        <dbReference type="ARBA" id="ARBA00022777"/>
    </source>
</evidence>
<dbReference type="EMBL" id="LNIX01000002">
    <property type="protein sequence ID" value="OXA59956.1"/>
    <property type="molecule type" value="Genomic_DNA"/>
</dbReference>
<keyword evidence="1" id="KW-0723">Serine/threonine-protein kinase</keyword>
<dbReference type="InterPro" id="IPR000719">
    <property type="entry name" value="Prot_kinase_dom"/>
</dbReference>
<dbReference type="GO" id="GO:0007059">
    <property type="term" value="P:chromosome segregation"/>
    <property type="evidence" value="ECO:0007669"/>
    <property type="project" value="TreeGrafter"/>
</dbReference>
<dbReference type="GO" id="GO:0000776">
    <property type="term" value="C:kinetochore"/>
    <property type="evidence" value="ECO:0007669"/>
    <property type="project" value="TreeGrafter"/>
</dbReference>
<dbReference type="SMART" id="SM00220">
    <property type="entry name" value="S_TKc"/>
    <property type="match status" value="1"/>
</dbReference>
<evidence type="ECO:0000313" key="8">
    <source>
        <dbReference type="EMBL" id="OXA59956.1"/>
    </source>
</evidence>
<dbReference type="GO" id="GO:0034501">
    <property type="term" value="P:protein localization to kinetochore"/>
    <property type="evidence" value="ECO:0007669"/>
    <property type="project" value="TreeGrafter"/>
</dbReference>
<reference evidence="8 9" key="1">
    <citation type="submission" date="2015-12" db="EMBL/GenBank/DDBJ databases">
        <title>The genome of Folsomia candida.</title>
        <authorList>
            <person name="Faddeeva A."/>
            <person name="Derks M.F."/>
            <person name="Anvar Y."/>
            <person name="Smit S."/>
            <person name="Van Straalen N."/>
            <person name="Roelofs D."/>
        </authorList>
    </citation>
    <scope>NUCLEOTIDE SEQUENCE [LARGE SCALE GENOMIC DNA]</scope>
    <source>
        <strain evidence="8 9">VU population</strain>
        <tissue evidence="8">Whole body</tissue>
    </source>
</reference>
<protein>
    <submittedName>
        <fullName evidence="8">Dual specificity protein kinase Ttk</fullName>
    </submittedName>
</protein>
<dbReference type="SUPFAM" id="SSF56112">
    <property type="entry name" value="Protein kinase-like (PK-like)"/>
    <property type="match status" value="1"/>
</dbReference>
<dbReference type="InterPro" id="IPR011009">
    <property type="entry name" value="Kinase-like_dom_sf"/>
</dbReference>
<dbReference type="PROSITE" id="PS50011">
    <property type="entry name" value="PROTEIN_KINASE_DOM"/>
    <property type="match status" value="1"/>
</dbReference>
<keyword evidence="4 8" id="KW-0418">Kinase</keyword>
<dbReference type="GO" id="GO:0004674">
    <property type="term" value="F:protein serine/threonine kinase activity"/>
    <property type="evidence" value="ECO:0007669"/>
    <property type="project" value="UniProtKB-KW"/>
</dbReference>
<organism evidence="8 9">
    <name type="scientific">Folsomia candida</name>
    <name type="common">Springtail</name>
    <dbReference type="NCBI Taxonomy" id="158441"/>
    <lineage>
        <taxon>Eukaryota</taxon>
        <taxon>Metazoa</taxon>
        <taxon>Ecdysozoa</taxon>
        <taxon>Arthropoda</taxon>
        <taxon>Hexapoda</taxon>
        <taxon>Collembola</taxon>
        <taxon>Entomobryomorpha</taxon>
        <taxon>Isotomoidea</taxon>
        <taxon>Isotomidae</taxon>
        <taxon>Proisotominae</taxon>
        <taxon>Folsomia</taxon>
    </lineage>
</organism>
<sequence>MERSDMSNKENKLFMDKRSVSASNVASTTNAQDKEAVLAPNSSRKSEQSSLHPQQGTGLGNFTKTLLAKAKTDECGLSPATLQSLVNPMRSQLGLPCLSLFSKVDSTPRESCDEPPPQASPTDLEKHTSDKQSPPYSDLLVQNNDSDQSTELPRFAPARQLPLSNFTTTTASNKTFVHGLESNNNTFPEVAAVIPTPKSKYPSGDCQPKSVKKNLNTPKTNTVLSNHAIKQKGSIKKPPAGSGGWKFSSEHVQGKEYLIINQLGKGGCGEVLLVIEKDKRELFALKRINLSGIADSSVDECVNEVQMLVDLRDSDLVVHIYAWEFDKGEKTMKIVMEHGHCDLQHTIKSKYMTCLKLRGIWERLLTIVDVIHKRGIVHADLKPANFIWSGDNLKIIDFGIASRLQNDHTSIAMLCPKGTLNFISPETMQPDALGLAKISPKSDIWSLGCILYWMAYGRTPFEHITHPVQKMAAIVKGAIDYPPLPHQFSSSAPEIISVLKLCFQMDYRRRPSTSDLLQHPLIRNV</sequence>
<dbReference type="GO" id="GO:0005524">
    <property type="term" value="F:ATP binding"/>
    <property type="evidence" value="ECO:0007669"/>
    <property type="project" value="UniProtKB-KW"/>
</dbReference>
<evidence type="ECO:0000256" key="5">
    <source>
        <dbReference type="ARBA" id="ARBA00022840"/>
    </source>
</evidence>
<accession>A0A226ETM4</accession>
<dbReference type="PANTHER" id="PTHR22974:SF21">
    <property type="entry name" value="DUAL SPECIFICITY PROTEIN KINASE TTK"/>
    <property type="match status" value="1"/>
</dbReference>
<feature type="compositionally biased region" description="Polar residues" evidence="6">
    <location>
        <begin position="20"/>
        <end position="31"/>
    </location>
</feature>
<dbReference type="OrthoDB" id="20524at2759"/>
<dbReference type="STRING" id="158441.A0A226ETM4"/>
<dbReference type="GO" id="GO:0007094">
    <property type="term" value="P:mitotic spindle assembly checkpoint signaling"/>
    <property type="evidence" value="ECO:0007669"/>
    <property type="project" value="TreeGrafter"/>
</dbReference>
<dbReference type="GO" id="GO:0033316">
    <property type="term" value="P:meiotic spindle assembly checkpoint signaling"/>
    <property type="evidence" value="ECO:0007669"/>
    <property type="project" value="TreeGrafter"/>
</dbReference>
<evidence type="ECO:0000256" key="3">
    <source>
        <dbReference type="ARBA" id="ARBA00022741"/>
    </source>
</evidence>
<comment type="caution">
    <text evidence="8">The sequence shown here is derived from an EMBL/GenBank/DDBJ whole genome shotgun (WGS) entry which is preliminary data.</text>
</comment>
<evidence type="ECO:0000259" key="7">
    <source>
        <dbReference type="PROSITE" id="PS50011"/>
    </source>
</evidence>
<proteinExistence type="predicted"/>
<keyword evidence="5" id="KW-0067">ATP-binding</keyword>
<keyword evidence="9" id="KW-1185">Reference proteome</keyword>
<keyword evidence="3" id="KW-0547">Nucleotide-binding</keyword>
<keyword evidence="2" id="KW-0808">Transferase</keyword>
<feature type="region of interest" description="Disordered" evidence="6">
    <location>
        <begin position="105"/>
        <end position="163"/>
    </location>
</feature>
<feature type="region of interest" description="Disordered" evidence="6">
    <location>
        <begin position="198"/>
        <end position="219"/>
    </location>
</feature>